<dbReference type="GO" id="GO:0000922">
    <property type="term" value="C:spindle pole"/>
    <property type="evidence" value="ECO:0007669"/>
    <property type="project" value="TreeGrafter"/>
</dbReference>
<dbReference type="GO" id="GO:0008017">
    <property type="term" value="F:microtubule binding"/>
    <property type="evidence" value="ECO:0007669"/>
    <property type="project" value="TreeGrafter"/>
</dbReference>
<evidence type="ECO:0000256" key="6">
    <source>
        <dbReference type="SAM" id="MobiDB-lite"/>
    </source>
</evidence>
<organism evidence="7 8">
    <name type="scientific">Paramormyrops kingsleyae</name>
    <dbReference type="NCBI Taxonomy" id="1676925"/>
    <lineage>
        <taxon>Eukaryota</taxon>
        <taxon>Metazoa</taxon>
        <taxon>Chordata</taxon>
        <taxon>Craniata</taxon>
        <taxon>Vertebrata</taxon>
        <taxon>Euteleostomi</taxon>
        <taxon>Actinopterygii</taxon>
        <taxon>Neopterygii</taxon>
        <taxon>Teleostei</taxon>
        <taxon>Osteoglossocephala</taxon>
        <taxon>Osteoglossomorpha</taxon>
        <taxon>Osteoglossiformes</taxon>
        <taxon>Mormyridae</taxon>
        <taxon>Paramormyrops</taxon>
    </lineage>
</organism>
<dbReference type="GeneTree" id="ENSGT01120000275473"/>
<keyword evidence="3" id="KW-0597">Phosphoprotein</keyword>
<keyword evidence="2" id="KW-0963">Cytoplasm</keyword>
<reference evidence="7" key="1">
    <citation type="submission" date="2025-08" db="UniProtKB">
        <authorList>
            <consortium name="Ensembl"/>
        </authorList>
    </citation>
    <scope>IDENTIFICATION</scope>
</reference>
<dbReference type="InterPro" id="IPR051841">
    <property type="entry name" value="MT-Golgi_org_protein"/>
</dbReference>
<evidence type="ECO:0000256" key="4">
    <source>
        <dbReference type="ARBA" id="ARBA00023054"/>
    </source>
</evidence>
<protein>
    <recommendedName>
        <fullName evidence="9">Nuclear mitotic apparatus protein 1</fullName>
    </recommendedName>
</protein>
<feature type="compositionally biased region" description="Basic residues" evidence="6">
    <location>
        <begin position="507"/>
        <end position="520"/>
    </location>
</feature>
<proteinExistence type="predicted"/>
<evidence type="ECO:0000256" key="3">
    <source>
        <dbReference type="ARBA" id="ARBA00022553"/>
    </source>
</evidence>
<keyword evidence="4 5" id="KW-0175">Coiled coil</keyword>
<evidence type="ECO:0000256" key="1">
    <source>
        <dbReference type="ARBA" id="ARBA00004496"/>
    </source>
</evidence>
<dbReference type="PANTHER" id="PTHR18902">
    <property type="entry name" value="NUCLEAR MITOTIC APPARATUS PROTEIN 1-RELATED"/>
    <property type="match status" value="1"/>
</dbReference>
<reference evidence="7" key="2">
    <citation type="submission" date="2025-09" db="UniProtKB">
        <authorList>
            <consortium name="Ensembl"/>
        </authorList>
    </citation>
    <scope>IDENTIFICATION</scope>
</reference>
<dbReference type="GO" id="GO:0000132">
    <property type="term" value="P:establishment of mitotic spindle orientation"/>
    <property type="evidence" value="ECO:0007669"/>
    <property type="project" value="TreeGrafter"/>
</dbReference>
<dbReference type="AlphaFoldDB" id="A0A3B3QNM2"/>
<feature type="coiled-coil region" evidence="5">
    <location>
        <begin position="6"/>
        <end position="68"/>
    </location>
</feature>
<dbReference type="Ensembl" id="ENSPKIT00000031078.1">
    <property type="protein sequence ID" value="ENSPKIP00000007036.1"/>
    <property type="gene ID" value="ENSPKIG00000023088.1"/>
</dbReference>
<dbReference type="GO" id="GO:0005813">
    <property type="term" value="C:centrosome"/>
    <property type="evidence" value="ECO:0007669"/>
    <property type="project" value="TreeGrafter"/>
</dbReference>
<feature type="region of interest" description="Disordered" evidence="6">
    <location>
        <begin position="464"/>
        <end position="524"/>
    </location>
</feature>
<dbReference type="PANTHER" id="PTHR18902:SF24">
    <property type="entry name" value="NUCLEAR MITOTIC APPARATUS PROTEIN 1"/>
    <property type="match status" value="1"/>
</dbReference>
<keyword evidence="8" id="KW-1185">Reference proteome</keyword>
<dbReference type="STRING" id="1676925.ENSPKIP00000007036"/>
<evidence type="ECO:0000256" key="5">
    <source>
        <dbReference type="SAM" id="Coils"/>
    </source>
</evidence>
<name>A0A3B3QNM2_9TELE</name>
<dbReference type="GO" id="GO:0005737">
    <property type="term" value="C:cytoplasm"/>
    <property type="evidence" value="ECO:0007669"/>
    <property type="project" value="UniProtKB-SubCell"/>
</dbReference>
<feature type="region of interest" description="Disordered" evidence="6">
    <location>
        <begin position="264"/>
        <end position="284"/>
    </location>
</feature>
<comment type="subcellular location">
    <subcellularLocation>
        <location evidence="1">Cytoplasm</location>
    </subcellularLocation>
</comment>
<feature type="region of interest" description="Disordered" evidence="6">
    <location>
        <begin position="411"/>
        <end position="437"/>
    </location>
</feature>
<evidence type="ECO:0000313" key="7">
    <source>
        <dbReference type="Ensembl" id="ENSPKIP00000007036.1"/>
    </source>
</evidence>
<evidence type="ECO:0000313" key="8">
    <source>
        <dbReference type="Proteomes" id="UP000261540"/>
    </source>
</evidence>
<evidence type="ECO:0008006" key="9">
    <source>
        <dbReference type="Google" id="ProtNLM"/>
    </source>
</evidence>
<sequence>MAKTHYNGKKQQLLEVQEKAQTLENTLESRDQEVKVLRSEMKLLQIELDQAKLSEKDLALKVNSLQAQVDYADRQLREYAKHGIDTTLNTCKPPSQEERSEKLADLSKDSLDFCLDDSLSATRKPLAHEESSTPLVRSSERLRAKRRALGDDSIDTIFFTPMASNCPRSKLENSIMSLGELAIDSSKKSYSARRRTTQVINITMTKKTPGKAEVDGESSLFSSLHSAQSVPNIASQRNRPISMEFFDEPVGGSSDHLLSLPGYRRSTTHSHVPPRNINTYGVGAENEPDVTDDWKRIVELQARNKACLPHLKSSYPLESRPSLGMPLFNITDEDLRTGDPMETIRRASMLPDQIGEGVASRRSTMLPGQIGAGLASRRASVLPKPASVVGQNAGGSVFSLKRQGDNLLESDTPEAKKMPSCFPRPIQSKSPNTPAERRQSVMFSVDNTPHKNAKSSILQRGINKMRSSTRKSPGSVSKIAGSVSKIAGSVSKIPRSRKSPQSDAAKPQRRSPRINCRKSPKITASAKKIMAYRPRMKI</sequence>
<dbReference type="Proteomes" id="UP000261540">
    <property type="component" value="Unplaced"/>
</dbReference>
<dbReference type="GO" id="GO:0005876">
    <property type="term" value="C:spindle microtubule"/>
    <property type="evidence" value="ECO:0007669"/>
    <property type="project" value="TreeGrafter"/>
</dbReference>
<evidence type="ECO:0000256" key="2">
    <source>
        <dbReference type="ARBA" id="ARBA00022490"/>
    </source>
</evidence>
<accession>A0A3B3QNM2</accession>